<dbReference type="STRING" id="6412.T1FBH2"/>
<evidence type="ECO:0008006" key="4">
    <source>
        <dbReference type="Google" id="ProtNLM"/>
    </source>
</evidence>
<dbReference type="EnsemblMetazoa" id="HelroT177300">
    <property type="protein sequence ID" value="HelroP177300"/>
    <property type="gene ID" value="HelroG177300"/>
</dbReference>
<dbReference type="GeneID" id="20206171"/>
<dbReference type="CTD" id="20206171"/>
<dbReference type="PANTHER" id="PTHR23011:SF41">
    <property type="entry name" value="CYCLIC NUCLEOTIDE-BINDING DOMAIN-CONTAINING PROTEIN"/>
    <property type="match status" value="1"/>
</dbReference>
<dbReference type="OrthoDB" id="166212at2759"/>
<dbReference type="eggNOG" id="KOG1113">
    <property type="taxonomic scope" value="Eukaryota"/>
</dbReference>
<dbReference type="InterPro" id="IPR018490">
    <property type="entry name" value="cNMP-bd_dom_sf"/>
</dbReference>
<evidence type="ECO:0000313" key="2">
    <source>
        <dbReference type="EnsemblMetazoa" id="HelroP177300"/>
    </source>
</evidence>
<dbReference type="InParanoid" id="T1FBH2"/>
<dbReference type="AlphaFoldDB" id="T1FBH2"/>
<dbReference type="Gene3D" id="2.60.120.10">
    <property type="entry name" value="Jelly Rolls"/>
    <property type="match status" value="1"/>
</dbReference>
<reference evidence="1 3" key="2">
    <citation type="journal article" date="2013" name="Nature">
        <title>Insights into bilaterian evolution from three spiralian genomes.</title>
        <authorList>
            <person name="Simakov O."/>
            <person name="Marletaz F."/>
            <person name="Cho S.J."/>
            <person name="Edsinger-Gonzales E."/>
            <person name="Havlak P."/>
            <person name="Hellsten U."/>
            <person name="Kuo D.H."/>
            <person name="Larsson T."/>
            <person name="Lv J."/>
            <person name="Arendt D."/>
            <person name="Savage R."/>
            <person name="Osoegawa K."/>
            <person name="de Jong P."/>
            <person name="Grimwood J."/>
            <person name="Chapman J.A."/>
            <person name="Shapiro H."/>
            <person name="Aerts A."/>
            <person name="Otillar R.P."/>
            <person name="Terry A.Y."/>
            <person name="Boore J.L."/>
            <person name="Grigoriev I.V."/>
            <person name="Lindberg D.R."/>
            <person name="Seaver E.C."/>
            <person name="Weisblat D.A."/>
            <person name="Putnam N.H."/>
            <person name="Rokhsar D.S."/>
        </authorList>
    </citation>
    <scope>NUCLEOTIDE SEQUENCE</scope>
</reference>
<keyword evidence="3" id="KW-1185">Reference proteome</keyword>
<proteinExistence type="predicted"/>
<organism evidence="2 3">
    <name type="scientific">Helobdella robusta</name>
    <name type="common">Californian leech</name>
    <dbReference type="NCBI Taxonomy" id="6412"/>
    <lineage>
        <taxon>Eukaryota</taxon>
        <taxon>Metazoa</taxon>
        <taxon>Spiralia</taxon>
        <taxon>Lophotrochozoa</taxon>
        <taxon>Annelida</taxon>
        <taxon>Clitellata</taxon>
        <taxon>Hirudinea</taxon>
        <taxon>Rhynchobdellida</taxon>
        <taxon>Glossiphoniidae</taxon>
        <taxon>Helobdella</taxon>
    </lineage>
</organism>
<dbReference type="Proteomes" id="UP000015101">
    <property type="component" value="Unassembled WGS sequence"/>
</dbReference>
<protein>
    <recommendedName>
        <fullName evidence="4">Cyclic nucleotide-binding domain-containing protein</fullName>
    </recommendedName>
</protein>
<dbReference type="InterPro" id="IPR014710">
    <property type="entry name" value="RmlC-like_jellyroll"/>
</dbReference>
<evidence type="ECO:0000313" key="1">
    <source>
        <dbReference type="EMBL" id="ESN98066.1"/>
    </source>
</evidence>
<accession>T1FBH2</accession>
<reference evidence="2" key="3">
    <citation type="submission" date="2015-06" db="UniProtKB">
        <authorList>
            <consortium name="EnsemblMetazoa"/>
        </authorList>
    </citation>
    <scope>IDENTIFICATION</scope>
</reference>
<dbReference type="HOGENOM" id="CLU_485983_0_0_1"/>
<dbReference type="PANTHER" id="PTHR23011">
    <property type="entry name" value="CYCLIC NUCLEOTIDE-BINDING DOMAIN CONTAINING PROTEIN"/>
    <property type="match status" value="1"/>
</dbReference>
<sequence length="561" mass="65539">MHRRDRTKVLKLPPLEDIRLKKIKCRLHERIVASFVDQNYTDSINSNLRENLTALKRLAWLRACRRKAGYAPSLLMPVERRDFEETNLINAFRSQPPEMIWLSAVRNTVLMILAYGAMMKPFKEHEKVTQKSILNEFRVPLNAMETMALTYDYKAYICEQDATVPANVIKIMAKNEHSRSWEDIMAIYSVMLNLPIFQMKYSRKMCWKLAKYFRYFKCEMRRIMTLSNRNPIRVYFIYSGEVNVLFHADENEDFTTTSHKKAIKLTRGACIGHMARTQLCVCATDCEFFTIDKVTFVEKGLYAVLEQEFEEKFEFFRKWLPISDWSDNAVYDLASVSFIDNYPTGSLILQDIAEKDSDLIWFVVKGIVDIVKVTTYKACEILIHGKEEDNPAKIKKQKLAQFSNTILKKIIPKPLIQPADCPEKTAHFIAKRLTHPATKFEKSTEKLMKKSTKPVYLKIQSLVRGECYGLGKVDPDHLQDYRNKFCLISRDSLVIRTPCTELKNLIEILGIDRKELKNAIVMLPTEEEICVQIKNNLYWKCYVRSEVKYKEKKNLSNSLRV</sequence>
<name>T1FBH2_HELRO</name>
<dbReference type="RefSeq" id="XP_009023765.1">
    <property type="nucleotide sequence ID" value="XM_009025517.1"/>
</dbReference>
<dbReference type="SUPFAM" id="SSF51206">
    <property type="entry name" value="cAMP-binding domain-like"/>
    <property type="match status" value="1"/>
</dbReference>
<reference evidence="3" key="1">
    <citation type="submission" date="2012-12" db="EMBL/GenBank/DDBJ databases">
        <authorList>
            <person name="Hellsten U."/>
            <person name="Grimwood J."/>
            <person name="Chapman J.A."/>
            <person name="Shapiro H."/>
            <person name="Aerts A."/>
            <person name="Otillar R.P."/>
            <person name="Terry A.Y."/>
            <person name="Boore J.L."/>
            <person name="Simakov O."/>
            <person name="Marletaz F."/>
            <person name="Cho S.-J."/>
            <person name="Edsinger-Gonzales E."/>
            <person name="Havlak P."/>
            <person name="Kuo D.-H."/>
            <person name="Larsson T."/>
            <person name="Lv J."/>
            <person name="Arendt D."/>
            <person name="Savage R."/>
            <person name="Osoegawa K."/>
            <person name="de Jong P."/>
            <person name="Lindberg D.R."/>
            <person name="Seaver E.C."/>
            <person name="Weisblat D.A."/>
            <person name="Putnam N.H."/>
            <person name="Grigoriev I.V."/>
            <person name="Rokhsar D.S."/>
        </authorList>
    </citation>
    <scope>NUCLEOTIDE SEQUENCE</scope>
</reference>
<gene>
    <name evidence="2" type="primary">20206171</name>
    <name evidence="1" type="ORF">HELRODRAFT_177300</name>
</gene>
<dbReference type="EMBL" id="KB097222">
    <property type="protein sequence ID" value="ESN98066.1"/>
    <property type="molecule type" value="Genomic_DNA"/>
</dbReference>
<dbReference type="EMBL" id="AMQM01006010">
    <property type="status" value="NOT_ANNOTATED_CDS"/>
    <property type="molecule type" value="Genomic_DNA"/>
</dbReference>
<evidence type="ECO:0000313" key="3">
    <source>
        <dbReference type="Proteomes" id="UP000015101"/>
    </source>
</evidence>
<dbReference type="KEGG" id="hro:HELRODRAFT_177300"/>